<comment type="caution">
    <text evidence="1">The sequence shown here is derived from an EMBL/GenBank/DDBJ whole genome shotgun (WGS) entry which is preliminary data.</text>
</comment>
<dbReference type="EMBL" id="PHHC01000108">
    <property type="protein sequence ID" value="PPE03365.1"/>
    <property type="molecule type" value="Genomic_DNA"/>
</dbReference>
<gene>
    <name evidence="1" type="ORF">HCUR_01197</name>
</gene>
<proteinExistence type="predicted"/>
<reference evidence="1 2" key="1">
    <citation type="submission" date="2017-11" db="EMBL/GenBank/DDBJ databases">
        <title>Comparative genomic analysis of Holospora spp., intranuclear symbionts of paramecia.</title>
        <authorList>
            <person name="Garushyants S.K."/>
            <person name="Beliavskaya A."/>
            <person name="Malko D.B."/>
            <person name="Logacheva M.D."/>
            <person name="Rautian M.S."/>
            <person name="Gelfand M.S."/>
        </authorList>
    </citation>
    <scope>NUCLEOTIDE SEQUENCE [LARGE SCALE GENOMIC DNA]</scope>
    <source>
        <strain evidence="2">02AZ16</strain>
    </source>
</reference>
<dbReference type="Proteomes" id="UP000239425">
    <property type="component" value="Unassembled WGS sequence"/>
</dbReference>
<dbReference type="AlphaFoldDB" id="A0A2S5R8A4"/>
<evidence type="ECO:0000313" key="1">
    <source>
        <dbReference type="EMBL" id="PPE03365.1"/>
    </source>
</evidence>
<organism evidence="1 2">
    <name type="scientific">Holospora curviuscula</name>
    <dbReference type="NCBI Taxonomy" id="1082868"/>
    <lineage>
        <taxon>Bacteria</taxon>
        <taxon>Pseudomonadati</taxon>
        <taxon>Pseudomonadota</taxon>
        <taxon>Alphaproteobacteria</taxon>
        <taxon>Holosporales</taxon>
        <taxon>Holosporaceae</taxon>
        <taxon>Holospora</taxon>
    </lineage>
</organism>
<sequence>MQANFFSYEDSGKGFWMGKQTVYRRGDTFRTGYHDGSPGCLSVRAWD</sequence>
<evidence type="ECO:0000313" key="2">
    <source>
        <dbReference type="Proteomes" id="UP000239425"/>
    </source>
</evidence>
<name>A0A2S5R8A4_9PROT</name>
<protein>
    <submittedName>
        <fullName evidence="1">Uncharacterized protein</fullName>
    </submittedName>
</protein>
<keyword evidence="2" id="KW-1185">Reference proteome</keyword>
<accession>A0A2S5R8A4</accession>